<dbReference type="Gene3D" id="1.25.10.10">
    <property type="entry name" value="Leucine-rich Repeat Variant"/>
    <property type="match status" value="2"/>
</dbReference>
<dbReference type="GO" id="GO:0097730">
    <property type="term" value="C:non-motile cilium"/>
    <property type="evidence" value="ECO:0007669"/>
    <property type="project" value="TreeGrafter"/>
</dbReference>
<proteinExistence type="predicted"/>
<dbReference type="RefSeq" id="XP_016609905.1">
    <property type="nucleotide sequence ID" value="XM_016751917.1"/>
</dbReference>
<dbReference type="InterPro" id="IPR048733">
    <property type="entry name" value="CFA69_ARM_dom"/>
</dbReference>
<dbReference type="OrthoDB" id="191673at2759"/>
<dbReference type="GeneID" id="27687161"/>
<dbReference type="SUPFAM" id="SSF48371">
    <property type="entry name" value="ARM repeat"/>
    <property type="match status" value="2"/>
</dbReference>
<dbReference type="InterPro" id="IPR011989">
    <property type="entry name" value="ARM-like"/>
</dbReference>
<dbReference type="InterPro" id="IPR016024">
    <property type="entry name" value="ARM-type_fold"/>
</dbReference>
<dbReference type="EMBL" id="KQ257454">
    <property type="protein sequence ID" value="KND01866.1"/>
    <property type="molecule type" value="Genomic_DNA"/>
</dbReference>
<gene>
    <name evidence="3" type="ORF">SPPG_03656</name>
</gene>
<accession>A0A0L0HK77</accession>
<evidence type="ECO:0000259" key="2">
    <source>
        <dbReference type="Pfam" id="PF21049"/>
    </source>
</evidence>
<dbReference type="Pfam" id="PF21049">
    <property type="entry name" value="CFA69_ARM_rpt"/>
    <property type="match status" value="2"/>
</dbReference>
<feature type="compositionally biased region" description="Basic residues" evidence="1">
    <location>
        <begin position="871"/>
        <end position="880"/>
    </location>
</feature>
<reference evidence="3 4" key="1">
    <citation type="submission" date="2009-08" db="EMBL/GenBank/DDBJ databases">
        <title>The Genome Sequence of Spizellomyces punctatus strain DAOM BR117.</title>
        <authorList>
            <consortium name="The Broad Institute Genome Sequencing Platform"/>
            <person name="Russ C."/>
            <person name="Cuomo C."/>
            <person name="Shea T."/>
            <person name="Young S.K."/>
            <person name="Zeng Q."/>
            <person name="Koehrsen M."/>
            <person name="Haas B."/>
            <person name="Borodovsky M."/>
            <person name="Guigo R."/>
            <person name="Alvarado L."/>
            <person name="Berlin A."/>
            <person name="Bochicchio J."/>
            <person name="Borenstein D."/>
            <person name="Chapman S."/>
            <person name="Chen Z."/>
            <person name="Engels R."/>
            <person name="Freedman E."/>
            <person name="Gellesch M."/>
            <person name="Goldberg J."/>
            <person name="Griggs A."/>
            <person name="Gujja S."/>
            <person name="Heiman D."/>
            <person name="Hepburn T."/>
            <person name="Howarth C."/>
            <person name="Jen D."/>
            <person name="Larson L."/>
            <person name="Lewis B."/>
            <person name="Mehta T."/>
            <person name="Park D."/>
            <person name="Pearson M."/>
            <person name="Roberts A."/>
            <person name="Saif S."/>
            <person name="Shenoy N."/>
            <person name="Sisk P."/>
            <person name="Stolte C."/>
            <person name="Sykes S."/>
            <person name="Thomson T."/>
            <person name="Walk T."/>
            <person name="White J."/>
            <person name="Yandava C."/>
            <person name="Burger G."/>
            <person name="Gray M.W."/>
            <person name="Holland P.W.H."/>
            <person name="King N."/>
            <person name="Lang F.B.F."/>
            <person name="Roger A.J."/>
            <person name="Ruiz-Trillo I."/>
            <person name="Lander E."/>
            <person name="Nusbaum C."/>
        </authorList>
    </citation>
    <scope>NUCLEOTIDE SEQUENCE [LARGE SCALE GENOMIC DNA]</scope>
    <source>
        <strain evidence="3 4">DAOM BR117</strain>
    </source>
</reference>
<dbReference type="PANTHER" id="PTHR14716">
    <property type="entry name" value="CILIA- AND FLAGELLA-ASSOCIATED PROTEIN 69"/>
    <property type="match status" value="1"/>
</dbReference>
<evidence type="ECO:0000313" key="4">
    <source>
        <dbReference type="Proteomes" id="UP000053201"/>
    </source>
</evidence>
<feature type="domain" description="Cilia- and flagella-associated protein 69 ARM repeats" evidence="2">
    <location>
        <begin position="44"/>
        <end position="168"/>
    </location>
</feature>
<name>A0A0L0HK77_SPIPD</name>
<dbReference type="STRING" id="645134.A0A0L0HK77"/>
<dbReference type="Proteomes" id="UP000053201">
    <property type="component" value="Unassembled WGS sequence"/>
</dbReference>
<dbReference type="AlphaFoldDB" id="A0A0L0HK77"/>
<dbReference type="VEuPathDB" id="FungiDB:SPPG_03656"/>
<sequence>MMVQKQQQQQQQQQQVLPAARRRMIKNLMPSFLHDKEPVTKTIEWERIIDCLRSRHMINMYDRHTVILERLAQVLADGVPLKHMEPLAHVLSLVKERIIQGGKDVLCKPLCGLLAVLQHSLIDDRGDKPLDQLKKDLQQLANRVGDLVHVHDDKVTEHAVEVLYRLCGGPRTDPPVSEHRIIMFPWLLDSVSLPPSMQDPASVASHGSDDRYHETEMELLELLAEADLISHLTTALQINHRTSCQSDTLRTLRRLSLSDTCCKQMVQEGTLNLLTQIARDSTDDVKLSIITEILWNALESSHTPLIAEALSAQNNINNLHAIFKRESNARRDVEKELRNELVIVCTDIAVFASEGRFAAFRQSGFLATVCALLMGEEMEGRNKAMPKSRIPRSSPVPIPSSNDHAFKKHLLTLTMVLCDDMGVLETFLENGLLDFCVMYLDYDSPNPAIYRWSLRQIKGLQLQILTLLQKILPKSNTADPTIYDTLLAFLKTALEKDAQVRPHTGLPNPTSDPVGLVMSVLRLLIVLAEAETESRQRLGQLGIFPVVNDILSTPTHAPETHRTALLLLTSLCQFAPNRSTFGQIPQSIPTLVSFLSFLSPSTQETNSIHLSTITALWAAIPFCPLNEKAFLETDGLYRLLDLLAEKRQTREIRMCGLGFLCDLLENSVVKRFCDEWRGREGGLVGLAVELWVSEEKFLEVPQGPQGTVFPDDRNPLEGAHPQKHTTFAPVIDELTQNLRAKLYSLLTHIQPIDTSTLSPHIQIKLPLIARYLDFKLLDVYSTLERSLQVDGIRPTTPDRECIEVVGEVQREKKRMVLEEQKAVVEGFGQKVKQQDQEFYETIKKREEMKKMASAAESRRPRLPQLPAKLSTTKRHHHRHATYTTLPTTSTADHLPLTSGH</sequence>
<dbReference type="GO" id="GO:1902093">
    <property type="term" value="P:positive regulation of flagellated sperm motility"/>
    <property type="evidence" value="ECO:0007669"/>
    <property type="project" value="TreeGrafter"/>
</dbReference>
<dbReference type="eggNOG" id="ENOG502QV2V">
    <property type="taxonomic scope" value="Eukaryota"/>
</dbReference>
<dbReference type="InterPro" id="IPR048732">
    <property type="entry name" value="CFA69"/>
</dbReference>
<dbReference type="InParanoid" id="A0A0L0HK77"/>
<evidence type="ECO:0000256" key="1">
    <source>
        <dbReference type="SAM" id="MobiDB-lite"/>
    </source>
</evidence>
<feature type="domain" description="Cilia- and flagella-associated protein 69 ARM repeats" evidence="2">
    <location>
        <begin position="220"/>
        <end position="781"/>
    </location>
</feature>
<feature type="compositionally biased region" description="Low complexity" evidence="1">
    <location>
        <begin position="881"/>
        <end position="890"/>
    </location>
</feature>
<keyword evidence="4" id="KW-1185">Reference proteome</keyword>
<dbReference type="PANTHER" id="PTHR14716:SF0">
    <property type="entry name" value="CILIA- AND FLAGELLA-ASSOCIATED PROTEIN 69"/>
    <property type="match status" value="1"/>
</dbReference>
<organism evidence="3 4">
    <name type="scientific">Spizellomyces punctatus (strain DAOM BR117)</name>
    <dbReference type="NCBI Taxonomy" id="645134"/>
    <lineage>
        <taxon>Eukaryota</taxon>
        <taxon>Fungi</taxon>
        <taxon>Fungi incertae sedis</taxon>
        <taxon>Chytridiomycota</taxon>
        <taxon>Chytridiomycota incertae sedis</taxon>
        <taxon>Chytridiomycetes</taxon>
        <taxon>Spizellomycetales</taxon>
        <taxon>Spizellomycetaceae</taxon>
        <taxon>Spizellomyces</taxon>
    </lineage>
</organism>
<dbReference type="OMA" id="TINSDLC"/>
<protein>
    <recommendedName>
        <fullName evidence="2">Cilia- and flagella-associated protein 69 ARM repeats domain-containing protein</fullName>
    </recommendedName>
</protein>
<evidence type="ECO:0000313" key="3">
    <source>
        <dbReference type="EMBL" id="KND01866.1"/>
    </source>
</evidence>
<feature type="region of interest" description="Disordered" evidence="1">
    <location>
        <begin position="849"/>
        <end position="900"/>
    </location>
</feature>